<reference evidence="1" key="1">
    <citation type="journal article" date="2023" name="Front. Mar. Sci.">
        <title>A new Merluccius polli reference genome to investigate the effects of global change in West African waters.</title>
        <authorList>
            <person name="Mateo J.L."/>
            <person name="Blanco-Fernandez C."/>
            <person name="Garcia-Vazquez E."/>
            <person name="Machado-Schiaffino G."/>
        </authorList>
    </citation>
    <scope>NUCLEOTIDE SEQUENCE</scope>
    <source>
        <strain evidence="1">C29</strain>
        <tissue evidence="1">Fin</tissue>
    </source>
</reference>
<organism evidence="1 2">
    <name type="scientific">Merluccius polli</name>
    <name type="common">Benguela hake</name>
    <name type="synonym">Merluccius cadenati</name>
    <dbReference type="NCBI Taxonomy" id="89951"/>
    <lineage>
        <taxon>Eukaryota</taxon>
        <taxon>Metazoa</taxon>
        <taxon>Chordata</taxon>
        <taxon>Craniata</taxon>
        <taxon>Vertebrata</taxon>
        <taxon>Euteleostomi</taxon>
        <taxon>Actinopterygii</taxon>
        <taxon>Neopterygii</taxon>
        <taxon>Teleostei</taxon>
        <taxon>Neoteleostei</taxon>
        <taxon>Acanthomorphata</taxon>
        <taxon>Zeiogadaria</taxon>
        <taxon>Gadariae</taxon>
        <taxon>Gadiformes</taxon>
        <taxon>Gadoidei</taxon>
        <taxon>Merlucciidae</taxon>
        <taxon>Merluccius</taxon>
    </lineage>
</organism>
<dbReference type="AlphaFoldDB" id="A0AA47P985"/>
<keyword evidence="2" id="KW-1185">Reference proteome</keyword>
<evidence type="ECO:0000313" key="1">
    <source>
        <dbReference type="EMBL" id="KAK0151983.1"/>
    </source>
</evidence>
<dbReference type="Proteomes" id="UP001174136">
    <property type="component" value="Unassembled WGS sequence"/>
</dbReference>
<comment type="caution">
    <text evidence="1">The sequence shown here is derived from an EMBL/GenBank/DDBJ whole genome shotgun (WGS) entry which is preliminary data.</text>
</comment>
<sequence>MNLKAVSAKSCEYNSNFYDYEVFTVNTSSSLWVRVEKCRNDVTRVYETDFKEYCNREAPQLSTESLIFQRVHRLLLACNTDRVMRYEQRHVSMGAAPQDRNECVVGDV</sequence>
<gene>
    <name evidence="1" type="ORF">N1851_006636</name>
</gene>
<protein>
    <submittedName>
        <fullName evidence="1">Uncharacterized protein</fullName>
    </submittedName>
</protein>
<accession>A0AA47P985</accession>
<proteinExistence type="predicted"/>
<evidence type="ECO:0000313" key="2">
    <source>
        <dbReference type="Proteomes" id="UP001174136"/>
    </source>
</evidence>
<dbReference type="EMBL" id="JAOPHQ010001147">
    <property type="protein sequence ID" value="KAK0151983.1"/>
    <property type="molecule type" value="Genomic_DNA"/>
</dbReference>
<name>A0AA47P985_MERPO</name>